<dbReference type="PROSITE" id="PS50252">
    <property type="entry name" value="TBOX_3"/>
    <property type="match status" value="1"/>
</dbReference>
<accession>A0AAD8YW44</accession>
<keyword evidence="5 8" id="KW-0238">DNA-binding</keyword>
<dbReference type="GO" id="GO:0000785">
    <property type="term" value="C:chromatin"/>
    <property type="evidence" value="ECO:0007669"/>
    <property type="project" value="TreeGrafter"/>
</dbReference>
<comment type="caution">
    <text evidence="10">The sequence shown here is derived from an EMBL/GenBank/DDBJ whole genome shotgun (WGS) entry which is preliminary data.</text>
</comment>
<evidence type="ECO:0000313" key="11">
    <source>
        <dbReference type="Proteomes" id="UP001239994"/>
    </source>
</evidence>
<evidence type="ECO:0000256" key="3">
    <source>
        <dbReference type="ARBA" id="ARBA00022490"/>
    </source>
</evidence>
<evidence type="ECO:0000313" key="10">
    <source>
        <dbReference type="EMBL" id="KAK1787499.1"/>
    </source>
</evidence>
<evidence type="ECO:0000256" key="6">
    <source>
        <dbReference type="ARBA" id="ARBA00023163"/>
    </source>
</evidence>
<evidence type="ECO:0000256" key="1">
    <source>
        <dbReference type="ARBA" id="ARBA00004123"/>
    </source>
</evidence>
<dbReference type="GO" id="GO:0005737">
    <property type="term" value="C:cytoplasm"/>
    <property type="evidence" value="ECO:0007669"/>
    <property type="project" value="UniProtKB-SubCell"/>
</dbReference>
<dbReference type="InterPro" id="IPR046360">
    <property type="entry name" value="T-box_DNA-bd"/>
</dbReference>
<dbReference type="Pfam" id="PF00907">
    <property type="entry name" value="T-box"/>
    <property type="match status" value="1"/>
</dbReference>
<dbReference type="InterPro" id="IPR001699">
    <property type="entry name" value="TF_T-box"/>
</dbReference>
<reference evidence="10" key="1">
    <citation type="submission" date="2023-03" db="EMBL/GenBank/DDBJ databases">
        <title>Electrophorus voltai genome.</title>
        <authorList>
            <person name="Bian C."/>
        </authorList>
    </citation>
    <scope>NUCLEOTIDE SEQUENCE</scope>
    <source>
        <strain evidence="10">CB-2022</strain>
        <tissue evidence="10">Muscle</tissue>
    </source>
</reference>
<evidence type="ECO:0000256" key="8">
    <source>
        <dbReference type="PROSITE-ProRule" id="PRU00201"/>
    </source>
</evidence>
<gene>
    <name evidence="10" type="ORF">P4O66_015927</name>
</gene>
<keyword evidence="4" id="KW-0805">Transcription regulation</keyword>
<keyword evidence="11" id="KW-1185">Reference proteome</keyword>
<dbReference type="Proteomes" id="UP001239994">
    <property type="component" value="Unassembled WGS sequence"/>
</dbReference>
<comment type="subcellular location">
    <subcellularLocation>
        <location evidence="2">Cytoplasm</location>
    </subcellularLocation>
    <subcellularLocation>
        <location evidence="1 8">Nucleus</location>
    </subcellularLocation>
</comment>
<dbReference type="GO" id="GO:0000978">
    <property type="term" value="F:RNA polymerase II cis-regulatory region sequence-specific DNA binding"/>
    <property type="evidence" value="ECO:0007669"/>
    <property type="project" value="InterPro"/>
</dbReference>
<keyword evidence="7 8" id="KW-0539">Nucleus</keyword>
<organism evidence="10 11">
    <name type="scientific">Electrophorus voltai</name>
    <dbReference type="NCBI Taxonomy" id="2609070"/>
    <lineage>
        <taxon>Eukaryota</taxon>
        <taxon>Metazoa</taxon>
        <taxon>Chordata</taxon>
        <taxon>Craniata</taxon>
        <taxon>Vertebrata</taxon>
        <taxon>Euteleostomi</taxon>
        <taxon>Actinopterygii</taxon>
        <taxon>Neopterygii</taxon>
        <taxon>Teleostei</taxon>
        <taxon>Ostariophysi</taxon>
        <taxon>Gymnotiformes</taxon>
        <taxon>Gymnotoidei</taxon>
        <taxon>Gymnotidae</taxon>
        <taxon>Electrophorus</taxon>
    </lineage>
</organism>
<dbReference type="GO" id="GO:0045893">
    <property type="term" value="P:positive regulation of DNA-templated transcription"/>
    <property type="evidence" value="ECO:0007669"/>
    <property type="project" value="InterPro"/>
</dbReference>
<dbReference type="PROSITE" id="PS01283">
    <property type="entry name" value="TBOX_1"/>
    <property type="match status" value="1"/>
</dbReference>
<evidence type="ECO:0000256" key="7">
    <source>
        <dbReference type="ARBA" id="ARBA00023242"/>
    </source>
</evidence>
<evidence type="ECO:0000259" key="9">
    <source>
        <dbReference type="PROSITE" id="PS50252"/>
    </source>
</evidence>
<dbReference type="Gene3D" id="2.60.40.820">
    <property type="entry name" value="Transcription factor, T-box"/>
    <property type="match status" value="1"/>
</dbReference>
<dbReference type="SUPFAM" id="SSF49417">
    <property type="entry name" value="p53-like transcription factors"/>
    <property type="match status" value="1"/>
</dbReference>
<dbReference type="GO" id="GO:0005634">
    <property type="term" value="C:nucleus"/>
    <property type="evidence" value="ECO:0007669"/>
    <property type="project" value="UniProtKB-SubCell"/>
</dbReference>
<evidence type="ECO:0000256" key="4">
    <source>
        <dbReference type="ARBA" id="ARBA00023015"/>
    </source>
</evidence>
<name>A0AAD8YW44_9TELE</name>
<dbReference type="AlphaFoldDB" id="A0AAD8YW44"/>
<protein>
    <recommendedName>
        <fullName evidence="9">T-box domain-containing protein</fullName>
    </recommendedName>
</protein>
<dbReference type="SMART" id="SM00425">
    <property type="entry name" value="TBOX"/>
    <property type="match status" value="1"/>
</dbReference>
<comment type="caution">
    <text evidence="8">Lacks conserved residue(s) required for the propagation of feature annotation.</text>
</comment>
<dbReference type="GO" id="GO:0001708">
    <property type="term" value="P:cell fate specification"/>
    <property type="evidence" value="ECO:0007669"/>
    <property type="project" value="TreeGrafter"/>
</dbReference>
<evidence type="ECO:0000256" key="2">
    <source>
        <dbReference type="ARBA" id="ARBA00004496"/>
    </source>
</evidence>
<dbReference type="PANTHER" id="PTHR11267:SF28">
    <property type="entry name" value="T-BOX TRANSCRIPTION FACTOR TBX5"/>
    <property type="match status" value="1"/>
</dbReference>
<feature type="domain" description="T-box" evidence="9">
    <location>
        <begin position="8"/>
        <end position="70"/>
    </location>
</feature>
<dbReference type="EMBL" id="JAROKS010000023">
    <property type="protein sequence ID" value="KAK1787499.1"/>
    <property type="molecule type" value="Genomic_DNA"/>
</dbReference>
<dbReference type="InterPro" id="IPR008967">
    <property type="entry name" value="p53-like_TF_DNA-bd_sf"/>
</dbReference>
<sequence length="70" mass="8498">MEGIRVYLHERELWMKFHNVTTEMIVTKSGRRMFPSYRVKVTDLNPKARYVMLMDVVSADEHRYKYAENE</sequence>
<keyword evidence="3" id="KW-0963">Cytoplasm</keyword>
<dbReference type="InterPro" id="IPR036960">
    <property type="entry name" value="T-box_sf"/>
</dbReference>
<dbReference type="GO" id="GO:0007389">
    <property type="term" value="P:pattern specification process"/>
    <property type="evidence" value="ECO:0007669"/>
    <property type="project" value="TreeGrafter"/>
</dbReference>
<keyword evidence="6" id="KW-0804">Transcription</keyword>
<dbReference type="GO" id="GO:0060429">
    <property type="term" value="P:epithelium development"/>
    <property type="evidence" value="ECO:0007669"/>
    <property type="project" value="UniProtKB-ARBA"/>
</dbReference>
<dbReference type="GO" id="GO:0003218">
    <property type="term" value="P:cardiac left ventricle formation"/>
    <property type="evidence" value="ECO:0007669"/>
    <property type="project" value="TreeGrafter"/>
</dbReference>
<dbReference type="InterPro" id="IPR018186">
    <property type="entry name" value="TF_T-box_CS"/>
</dbReference>
<proteinExistence type="predicted"/>
<dbReference type="GO" id="GO:0000981">
    <property type="term" value="F:DNA-binding transcription factor activity, RNA polymerase II-specific"/>
    <property type="evidence" value="ECO:0007669"/>
    <property type="project" value="TreeGrafter"/>
</dbReference>
<dbReference type="PANTHER" id="PTHR11267">
    <property type="entry name" value="T-BOX PROTEIN-RELATED"/>
    <property type="match status" value="1"/>
</dbReference>
<evidence type="ECO:0000256" key="5">
    <source>
        <dbReference type="ARBA" id="ARBA00023125"/>
    </source>
</evidence>